<feature type="transmembrane region" description="Helical" evidence="5">
    <location>
        <begin position="46"/>
        <end position="64"/>
    </location>
</feature>
<reference evidence="8" key="1">
    <citation type="submission" date="2017-04" db="EMBL/GenBank/DDBJ databases">
        <authorList>
            <person name="Varghese N."/>
            <person name="Submissions S."/>
        </authorList>
    </citation>
    <scope>NUCLEOTIDE SEQUENCE [LARGE SCALE GENOMIC DNA]</scope>
    <source>
        <strain evidence="8">DSM 12126</strain>
    </source>
</reference>
<evidence type="ECO:0000259" key="6">
    <source>
        <dbReference type="Pfam" id="PF07291"/>
    </source>
</evidence>
<dbReference type="InterPro" id="IPR009908">
    <property type="entry name" value="Methylamine_util_MauE"/>
</dbReference>
<dbReference type="Pfam" id="PF07291">
    <property type="entry name" value="MauE"/>
    <property type="match status" value="1"/>
</dbReference>
<dbReference type="Proteomes" id="UP000192756">
    <property type="component" value="Unassembled WGS sequence"/>
</dbReference>
<comment type="subcellular location">
    <subcellularLocation>
        <location evidence="1">Membrane</location>
        <topology evidence="1">Multi-pass membrane protein</topology>
    </subcellularLocation>
</comment>
<protein>
    <submittedName>
        <fullName evidence="7">Methylamine utilisation protein MauE</fullName>
    </submittedName>
</protein>
<keyword evidence="3 5" id="KW-1133">Transmembrane helix</keyword>
<dbReference type="RefSeq" id="WP_084237994.1">
    <property type="nucleotide sequence ID" value="NZ_FWXT01000001.1"/>
</dbReference>
<evidence type="ECO:0000256" key="1">
    <source>
        <dbReference type="ARBA" id="ARBA00004141"/>
    </source>
</evidence>
<evidence type="ECO:0000256" key="4">
    <source>
        <dbReference type="ARBA" id="ARBA00023136"/>
    </source>
</evidence>
<dbReference type="EMBL" id="FWXT01000001">
    <property type="protein sequence ID" value="SMC66242.1"/>
    <property type="molecule type" value="Genomic_DNA"/>
</dbReference>
<evidence type="ECO:0000313" key="7">
    <source>
        <dbReference type="EMBL" id="SMC66242.1"/>
    </source>
</evidence>
<organism evidence="7 8">
    <name type="scientific">Pedobacter africanus</name>
    <dbReference type="NCBI Taxonomy" id="151894"/>
    <lineage>
        <taxon>Bacteria</taxon>
        <taxon>Pseudomonadati</taxon>
        <taxon>Bacteroidota</taxon>
        <taxon>Sphingobacteriia</taxon>
        <taxon>Sphingobacteriales</taxon>
        <taxon>Sphingobacteriaceae</taxon>
        <taxon>Pedobacter</taxon>
    </lineage>
</organism>
<name>A0A1W2B0J9_9SPHI</name>
<keyword evidence="8" id="KW-1185">Reference proteome</keyword>
<sequence length="148" mass="15824">MRKLVVVISYSLGTLFMYTAISKLNGYGKFEATIGQSALLTPYAGVLAWAVPSLEVLIAVMLVFKGLRQFGLYASLGLMAVFTAYVFIILQSPEKPPCNCGGVVSEMNWSQHLVFNIVFTAMAGAGVALSALANPHRPSATSTWQGEG</sequence>
<evidence type="ECO:0000256" key="2">
    <source>
        <dbReference type="ARBA" id="ARBA00022692"/>
    </source>
</evidence>
<dbReference type="UniPathway" id="UPA00895"/>
<dbReference type="OrthoDB" id="673785at2"/>
<dbReference type="GO" id="GO:0030416">
    <property type="term" value="P:methylamine metabolic process"/>
    <property type="evidence" value="ECO:0007669"/>
    <property type="project" value="InterPro"/>
</dbReference>
<proteinExistence type="predicted"/>
<feature type="transmembrane region" description="Helical" evidence="5">
    <location>
        <begin position="113"/>
        <end position="133"/>
    </location>
</feature>
<evidence type="ECO:0000256" key="5">
    <source>
        <dbReference type="SAM" id="Phobius"/>
    </source>
</evidence>
<feature type="domain" description="Methylamine utilisation protein MauE" evidence="6">
    <location>
        <begin position="1"/>
        <end position="128"/>
    </location>
</feature>
<dbReference type="GO" id="GO:0016020">
    <property type="term" value="C:membrane"/>
    <property type="evidence" value="ECO:0007669"/>
    <property type="project" value="UniProtKB-SubCell"/>
</dbReference>
<keyword evidence="4 5" id="KW-0472">Membrane</keyword>
<evidence type="ECO:0000313" key="8">
    <source>
        <dbReference type="Proteomes" id="UP000192756"/>
    </source>
</evidence>
<dbReference type="AlphaFoldDB" id="A0A1W2B0J9"/>
<keyword evidence="2 5" id="KW-0812">Transmembrane</keyword>
<accession>A0A1W2B0J9</accession>
<gene>
    <name evidence="7" type="ORF">SAMN04488524_1804</name>
</gene>
<feature type="transmembrane region" description="Helical" evidence="5">
    <location>
        <begin position="71"/>
        <end position="93"/>
    </location>
</feature>
<evidence type="ECO:0000256" key="3">
    <source>
        <dbReference type="ARBA" id="ARBA00022989"/>
    </source>
</evidence>
<dbReference type="STRING" id="151894.SAMN04488524_1804"/>